<comment type="similarity">
    <text evidence="7">Belongs to the LAMP family.</text>
</comment>
<evidence type="ECO:0000256" key="3">
    <source>
        <dbReference type="ARBA" id="ARBA00022729"/>
    </source>
</evidence>
<evidence type="ECO:0000256" key="6">
    <source>
        <dbReference type="ARBA" id="ARBA00023180"/>
    </source>
</evidence>
<evidence type="ECO:0000256" key="4">
    <source>
        <dbReference type="ARBA" id="ARBA00022989"/>
    </source>
</evidence>
<comment type="subcellular location">
    <subcellularLocation>
        <location evidence="1">Cell membrane</location>
        <topology evidence="1">Single-pass type I membrane protein</topology>
    </subcellularLocation>
    <subcellularLocation>
        <location evidence="7">Lysosome membrane</location>
        <topology evidence="7">Single-pass type I membrane protein</topology>
    </subcellularLocation>
</comment>
<keyword evidence="12" id="KW-1185">Reference proteome</keyword>
<dbReference type="InterPro" id="IPR048524">
    <property type="entry name" value="Lamp2-like_TM"/>
</dbReference>
<feature type="signal peptide" evidence="9">
    <location>
        <begin position="1"/>
        <end position="18"/>
    </location>
</feature>
<evidence type="ECO:0000313" key="12">
    <source>
        <dbReference type="Proteomes" id="UP001158576"/>
    </source>
</evidence>
<proteinExistence type="inferred from homology"/>
<keyword evidence="2 7" id="KW-0812">Transmembrane</keyword>
<dbReference type="PANTHER" id="PTHR11506">
    <property type="entry name" value="LYSOSOME-ASSOCIATED MEMBRANE GLYCOPROTEIN"/>
    <property type="match status" value="1"/>
</dbReference>
<organism evidence="11 12">
    <name type="scientific">Oikopleura dioica</name>
    <name type="common">Tunicate</name>
    <dbReference type="NCBI Taxonomy" id="34765"/>
    <lineage>
        <taxon>Eukaryota</taxon>
        <taxon>Metazoa</taxon>
        <taxon>Chordata</taxon>
        <taxon>Tunicata</taxon>
        <taxon>Appendicularia</taxon>
        <taxon>Copelata</taxon>
        <taxon>Oikopleuridae</taxon>
        <taxon>Oikopleura</taxon>
    </lineage>
</organism>
<sequence length="236" mass="26292">MRTFVLSLFTLATAISDAEKSLGKFLVNRTDPVEPCFRAEFVIKFRNGGDTVDFTDIKPILGLNNDNVNNITSNCDRLQIDNIPNESGGSFSLAIDINIREEAEGADWWEVNEINYTGYDTEGNDLGTFKNDSMQRISAPLAGTWGQSFLCNAGFDVELWNEDQDKFVTINLARLQIQPHKVPEDTFANPVICEEGKNINIVIPAIVGSILGVLVLVVLVTYIIGRKRTRIAYQEI</sequence>
<dbReference type="Gene3D" id="2.40.160.110">
    <property type="match status" value="1"/>
</dbReference>
<evidence type="ECO:0000256" key="2">
    <source>
        <dbReference type="ARBA" id="ARBA00022692"/>
    </source>
</evidence>
<keyword evidence="7" id="KW-0458">Lysosome</keyword>
<evidence type="ECO:0000256" key="9">
    <source>
        <dbReference type="SAM" id="SignalP"/>
    </source>
</evidence>
<feature type="chain" id="PRO_5045592445" evidence="9">
    <location>
        <begin position="19"/>
        <end position="236"/>
    </location>
</feature>
<dbReference type="Pfam" id="PF21222">
    <property type="entry name" value="Lamp2_2nd"/>
    <property type="match status" value="1"/>
</dbReference>
<gene>
    <name evidence="11" type="ORF">OKIOD_LOCUS6024</name>
</gene>
<dbReference type="PANTHER" id="PTHR11506:SF35">
    <property type="entry name" value="LYSOSOME-ASSOCIATED MEMBRANE GLYCOPROTEIN 5"/>
    <property type="match status" value="1"/>
</dbReference>
<keyword evidence="5 7" id="KW-0472">Membrane</keyword>
<name>A0ABN7SEV8_OIKDI</name>
<accession>A0ABN7SEV8</accession>
<keyword evidence="4 8" id="KW-1133">Transmembrane helix</keyword>
<dbReference type="EMBL" id="OU015569">
    <property type="protein sequence ID" value="CAG5096080.1"/>
    <property type="molecule type" value="Genomic_DNA"/>
</dbReference>
<protein>
    <submittedName>
        <fullName evidence="11">Oidioi.mRNA.OKI2018_I69.XSR.g14466.t1.cds</fullName>
    </submittedName>
</protein>
<feature type="domain" description="Lysosome-associated membrane glycoprotein 2-like transmembrane" evidence="10">
    <location>
        <begin position="203"/>
        <end position="234"/>
    </location>
</feature>
<keyword evidence="6" id="KW-0325">Glycoprotein</keyword>
<reference evidence="11 12" key="1">
    <citation type="submission" date="2021-04" db="EMBL/GenBank/DDBJ databases">
        <authorList>
            <person name="Bliznina A."/>
        </authorList>
    </citation>
    <scope>NUCLEOTIDE SEQUENCE [LARGE SCALE GENOMIC DNA]</scope>
</reference>
<feature type="transmembrane region" description="Helical" evidence="8">
    <location>
        <begin position="201"/>
        <end position="224"/>
    </location>
</feature>
<keyword evidence="3 9" id="KW-0732">Signal</keyword>
<dbReference type="PROSITE" id="PS51407">
    <property type="entry name" value="LAMP_3"/>
    <property type="match status" value="1"/>
</dbReference>
<evidence type="ECO:0000256" key="1">
    <source>
        <dbReference type="ARBA" id="ARBA00004251"/>
    </source>
</evidence>
<dbReference type="InterPro" id="IPR002000">
    <property type="entry name" value="Lysosome-assoc_membr_glycop"/>
</dbReference>
<evidence type="ECO:0000259" key="10">
    <source>
        <dbReference type="Pfam" id="PF21222"/>
    </source>
</evidence>
<evidence type="ECO:0000256" key="5">
    <source>
        <dbReference type="ARBA" id="ARBA00023136"/>
    </source>
</evidence>
<evidence type="ECO:0000256" key="8">
    <source>
        <dbReference type="SAM" id="Phobius"/>
    </source>
</evidence>
<dbReference type="Proteomes" id="UP001158576">
    <property type="component" value="Chromosome XSR"/>
</dbReference>
<evidence type="ECO:0000313" key="11">
    <source>
        <dbReference type="EMBL" id="CAG5096080.1"/>
    </source>
</evidence>
<evidence type="ECO:0000256" key="7">
    <source>
        <dbReference type="PROSITE-ProRule" id="PRU00740"/>
    </source>
</evidence>
<comment type="caution">
    <text evidence="7">Lacks conserved residue(s) required for the propagation of feature annotation.</text>
</comment>